<protein>
    <recommendedName>
        <fullName evidence="2">Chemokine interleukin-8-like domain-containing protein</fullName>
    </recommendedName>
</protein>
<dbReference type="InterPro" id="IPR039809">
    <property type="entry name" value="Chemokine_b/g/d"/>
</dbReference>
<dbReference type="Gene3D" id="2.40.50.40">
    <property type="match status" value="1"/>
</dbReference>
<dbReference type="InterPro" id="IPR036048">
    <property type="entry name" value="Interleukin_8-like_sf"/>
</dbReference>
<dbReference type="Pfam" id="PF00048">
    <property type="entry name" value="IL8"/>
    <property type="match status" value="1"/>
</dbReference>
<keyword evidence="1" id="KW-0202">Cytokine</keyword>
<dbReference type="CDD" id="cd00272">
    <property type="entry name" value="Chemokine_CC"/>
    <property type="match status" value="1"/>
</dbReference>
<dbReference type="EMBL" id="JAYMGO010000002">
    <property type="protein sequence ID" value="KAL1280760.1"/>
    <property type="molecule type" value="Genomic_DNA"/>
</dbReference>
<name>A0ABR3NV39_9TELE</name>
<feature type="domain" description="Chemokine interleukin-8-like" evidence="2">
    <location>
        <begin position="14"/>
        <end position="73"/>
    </location>
</feature>
<gene>
    <name evidence="3" type="ORF">QQF64_015360</name>
</gene>
<keyword evidence="4" id="KW-1185">Reference proteome</keyword>
<sequence length="194" mass="21849">MGWMSIEEENDGRPVSCCFTVSNTRIPATNIVDYDIQDRVQCFVRAVRFQTKKNKIICSDPNDDWAKKVMAIVDSRSKRTIEHSKEPFVFDTSTANLIPTASTSQSSIPTEGKIRFPDDNWTKTDTTTANLIPITPTIQGSIITERDGHPVSCCYTRAITKNRIPSHLIRALKSHSKKGLRMIQMGILFKEQAS</sequence>
<reference evidence="3 4" key="1">
    <citation type="submission" date="2023-09" db="EMBL/GenBank/DDBJ databases">
        <authorList>
            <person name="Wang M."/>
        </authorList>
    </citation>
    <scope>NUCLEOTIDE SEQUENCE [LARGE SCALE GENOMIC DNA]</scope>
    <source>
        <strain evidence="3">GT-2023</strain>
        <tissue evidence="3">Liver</tissue>
    </source>
</reference>
<evidence type="ECO:0000313" key="3">
    <source>
        <dbReference type="EMBL" id="KAL1280760.1"/>
    </source>
</evidence>
<dbReference type="PANTHER" id="PTHR12015">
    <property type="entry name" value="SMALL INDUCIBLE CYTOKINE A"/>
    <property type="match status" value="1"/>
</dbReference>
<proteinExistence type="predicted"/>
<evidence type="ECO:0000313" key="4">
    <source>
        <dbReference type="Proteomes" id="UP001558613"/>
    </source>
</evidence>
<organism evidence="3 4">
    <name type="scientific">Cirrhinus molitorella</name>
    <name type="common">mud carp</name>
    <dbReference type="NCBI Taxonomy" id="172907"/>
    <lineage>
        <taxon>Eukaryota</taxon>
        <taxon>Metazoa</taxon>
        <taxon>Chordata</taxon>
        <taxon>Craniata</taxon>
        <taxon>Vertebrata</taxon>
        <taxon>Euteleostomi</taxon>
        <taxon>Actinopterygii</taxon>
        <taxon>Neopterygii</taxon>
        <taxon>Teleostei</taxon>
        <taxon>Ostariophysi</taxon>
        <taxon>Cypriniformes</taxon>
        <taxon>Cyprinidae</taxon>
        <taxon>Labeoninae</taxon>
        <taxon>Labeonini</taxon>
        <taxon>Cirrhinus</taxon>
    </lineage>
</organism>
<evidence type="ECO:0000256" key="1">
    <source>
        <dbReference type="ARBA" id="ARBA00022514"/>
    </source>
</evidence>
<accession>A0ABR3NV39</accession>
<comment type="caution">
    <text evidence="3">The sequence shown here is derived from an EMBL/GenBank/DDBJ whole genome shotgun (WGS) entry which is preliminary data.</text>
</comment>
<dbReference type="SMART" id="SM00199">
    <property type="entry name" value="SCY"/>
    <property type="match status" value="1"/>
</dbReference>
<evidence type="ECO:0000259" key="2">
    <source>
        <dbReference type="SMART" id="SM00199"/>
    </source>
</evidence>
<dbReference type="Proteomes" id="UP001558613">
    <property type="component" value="Unassembled WGS sequence"/>
</dbReference>
<dbReference type="InterPro" id="IPR001811">
    <property type="entry name" value="Chemokine_IL8-like_dom"/>
</dbReference>
<dbReference type="SUPFAM" id="SSF54117">
    <property type="entry name" value="Interleukin 8-like chemokines"/>
    <property type="match status" value="1"/>
</dbReference>